<reference evidence="3" key="3">
    <citation type="journal article" date="2017" name="Nature">
        <title>Genome sequence of the progenitor of the wheat D genome Aegilops tauschii.</title>
        <authorList>
            <person name="Luo M.C."/>
            <person name="Gu Y.Q."/>
            <person name="Puiu D."/>
            <person name="Wang H."/>
            <person name="Twardziok S.O."/>
            <person name="Deal K.R."/>
            <person name="Huo N."/>
            <person name="Zhu T."/>
            <person name="Wang L."/>
            <person name="Wang Y."/>
            <person name="McGuire P.E."/>
            <person name="Liu S."/>
            <person name="Long H."/>
            <person name="Ramasamy R.K."/>
            <person name="Rodriguez J.C."/>
            <person name="Van S.L."/>
            <person name="Yuan L."/>
            <person name="Wang Z."/>
            <person name="Xia Z."/>
            <person name="Xiao L."/>
            <person name="Anderson O.D."/>
            <person name="Ouyang S."/>
            <person name="Liang Y."/>
            <person name="Zimin A.V."/>
            <person name="Pertea G."/>
            <person name="Qi P."/>
            <person name="Bennetzen J.L."/>
            <person name="Dai X."/>
            <person name="Dawson M.W."/>
            <person name="Muller H.G."/>
            <person name="Kugler K."/>
            <person name="Rivarola-Duarte L."/>
            <person name="Spannagl M."/>
            <person name="Mayer K.F.X."/>
            <person name="Lu F.H."/>
            <person name="Bevan M.W."/>
            <person name="Leroy P."/>
            <person name="Li P."/>
            <person name="You F.M."/>
            <person name="Sun Q."/>
            <person name="Liu Z."/>
            <person name="Lyons E."/>
            <person name="Wicker T."/>
            <person name="Salzberg S.L."/>
            <person name="Devos K.M."/>
            <person name="Dvorak J."/>
        </authorList>
    </citation>
    <scope>NUCLEOTIDE SEQUENCE [LARGE SCALE GENOMIC DNA]</scope>
    <source>
        <strain evidence="3">cv. AL8/78</strain>
    </source>
</reference>
<evidence type="ECO:0000259" key="2">
    <source>
        <dbReference type="Pfam" id="PF07059"/>
    </source>
</evidence>
<evidence type="ECO:0000256" key="1">
    <source>
        <dbReference type="SAM" id="MobiDB-lite"/>
    </source>
</evidence>
<accession>A0A453H4C7</accession>
<proteinExistence type="predicted"/>
<dbReference type="InterPro" id="IPR009769">
    <property type="entry name" value="EDR2_C"/>
</dbReference>
<sequence>PASHLPRADLGRRGAPARAGMGTCVSRPSACVGKPSTPRSGEAARAGGASSRRRRRRGGKGRRKAPSRAASMETIQEAEGPPDPSNPAAAAAAASASGDCRTYSNPAFQVTGSMEEAWYDSFAISESDGEDDFHSVQDDAFSLNGFENEAALGMRDANGGSFNGAEHHHRKPRSSELPKGNLENGARPSASHEDGVSVSGGASPNTGGILDNCGLLPNNCLPCMASAVGVNEKKRALSTSPTHSMKMPSLKLSFKKKSGEANPSSTLLSTKDFLERPLAGSQVQLCLLEKKVLNSWSHIDPGTFRVRGSNYLRDKKKELAQNCAAYYPFGVDVYLSPQKLHHISRFVKLPDIQTSSKLPPLLVVNVQVPLYPASLFQNETDGEGMSFVLYFRLSEGYSKELSPLFIENIRRLVDDDVEKIKGFPMETSISFRERLKILGRVANLEDLPLSAAERKLMHAYNEKPVLSRPQHQFFLGDNYFEVDIDMHRFGYISRKGFETFLDRLKICMLDVGLTIQGNKPEELPEQVLCCVRLNGIDYAKYQPLMTNGA</sequence>
<feature type="domain" description="Protein ENHANCED DISEASE RESISTANCE 2 C-terminal" evidence="2">
    <location>
        <begin position="296"/>
        <end position="537"/>
    </location>
</feature>
<keyword evidence="4" id="KW-1185">Reference proteome</keyword>
<feature type="region of interest" description="Disordered" evidence="1">
    <location>
        <begin position="1"/>
        <end position="93"/>
    </location>
</feature>
<feature type="region of interest" description="Disordered" evidence="1">
    <location>
        <begin position="154"/>
        <end position="203"/>
    </location>
</feature>
<protein>
    <recommendedName>
        <fullName evidence="2">Protein ENHANCED DISEASE RESISTANCE 2 C-terminal domain-containing protein</fullName>
    </recommendedName>
</protein>
<dbReference type="Gramene" id="AET4Gv20060800.3">
    <property type="protein sequence ID" value="AET4Gv20060800.3"/>
    <property type="gene ID" value="AET4Gv20060800"/>
</dbReference>
<dbReference type="STRING" id="200361.A0A453H4C7"/>
<feature type="compositionally biased region" description="Basic and acidic residues" evidence="1">
    <location>
        <begin position="1"/>
        <end position="12"/>
    </location>
</feature>
<dbReference type="AlphaFoldDB" id="A0A453H4C7"/>
<feature type="compositionally biased region" description="Low complexity" evidence="1">
    <location>
        <begin position="13"/>
        <end position="22"/>
    </location>
</feature>
<dbReference type="PANTHER" id="PTHR31558">
    <property type="entry name" value="CW14 PROTEIN"/>
    <property type="match status" value="1"/>
</dbReference>
<dbReference type="Proteomes" id="UP000015105">
    <property type="component" value="Chromosome 4D"/>
</dbReference>
<feature type="compositionally biased region" description="Basic residues" evidence="1">
    <location>
        <begin position="51"/>
        <end position="66"/>
    </location>
</feature>
<evidence type="ECO:0000313" key="3">
    <source>
        <dbReference type="EnsemblPlants" id="AET4Gv20060800.3"/>
    </source>
</evidence>
<name>A0A453H4C7_AEGTS</name>
<evidence type="ECO:0000313" key="4">
    <source>
        <dbReference type="Proteomes" id="UP000015105"/>
    </source>
</evidence>
<reference evidence="4" key="1">
    <citation type="journal article" date="2014" name="Science">
        <title>Ancient hybridizations among the ancestral genomes of bread wheat.</title>
        <authorList>
            <consortium name="International Wheat Genome Sequencing Consortium,"/>
            <person name="Marcussen T."/>
            <person name="Sandve S.R."/>
            <person name="Heier L."/>
            <person name="Spannagl M."/>
            <person name="Pfeifer M."/>
            <person name="Jakobsen K.S."/>
            <person name="Wulff B.B."/>
            <person name="Steuernagel B."/>
            <person name="Mayer K.F."/>
            <person name="Olsen O.A."/>
        </authorList>
    </citation>
    <scope>NUCLEOTIDE SEQUENCE [LARGE SCALE GENOMIC DNA]</scope>
    <source>
        <strain evidence="4">cv. AL8/78</strain>
    </source>
</reference>
<reference evidence="3" key="4">
    <citation type="submission" date="2019-03" db="UniProtKB">
        <authorList>
            <consortium name="EnsemblPlants"/>
        </authorList>
    </citation>
    <scope>IDENTIFICATION</scope>
</reference>
<reference evidence="3" key="5">
    <citation type="journal article" date="2021" name="G3 (Bethesda)">
        <title>Aegilops tauschii genome assembly Aet v5.0 features greater sequence contiguity and improved annotation.</title>
        <authorList>
            <person name="Wang L."/>
            <person name="Zhu T."/>
            <person name="Rodriguez J.C."/>
            <person name="Deal K.R."/>
            <person name="Dubcovsky J."/>
            <person name="McGuire P.E."/>
            <person name="Lux T."/>
            <person name="Spannagl M."/>
            <person name="Mayer K.F.X."/>
            <person name="Baldrich P."/>
            <person name="Meyers B.C."/>
            <person name="Huo N."/>
            <person name="Gu Y.Q."/>
            <person name="Zhou H."/>
            <person name="Devos K.M."/>
            <person name="Bennetzen J.L."/>
            <person name="Unver T."/>
            <person name="Budak H."/>
            <person name="Gulick P.J."/>
            <person name="Galiba G."/>
            <person name="Kalapos B."/>
            <person name="Nelson D.R."/>
            <person name="Li P."/>
            <person name="You F.M."/>
            <person name="Luo M.C."/>
            <person name="Dvorak J."/>
        </authorList>
    </citation>
    <scope>NUCLEOTIDE SEQUENCE [LARGE SCALE GENOMIC DNA]</scope>
    <source>
        <strain evidence="3">cv. AL8/78</strain>
    </source>
</reference>
<reference evidence="4" key="2">
    <citation type="journal article" date="2017" name="Nat. Plants">
        <title>The Aegilops tauschii genome reveals multiple impacts of transposons.</title>
        <authorList>
            <person name="Zhao G."/>
            <person name="Zou C."/>
            <person name="Li K."/>
            <person name="Wang K."/>
            <person name="Li T."/>
            <person name="Gao L."/>
            <person name="Zhang X."/>
            <person name="Wang H."/>
            <person name="Yang Z."/>
            <person name="Liu X."/>
            <person name="Jiang W."/>
            <person name="Mao L."/>
            <person name="Kong X."/>
            <person name="Jiao Y."/>
            <person name="Jia J."/>
        </authorList>
    </citation>
    <scope>NUCLEOTIDE SEQUENCE [LARGE SCALE GENOMIC DNA]</scope>
    <source>
        <strain evidence="4">cv. AL8/78</strain>
    </source>
</reference>
<feature type="compositionally biased region" description="Low complexity" evidence="1">
    <location>
        <begin position="38"/>
        <end position="50"/>
    </location>
</feature>
<dbReference type="EnsemblPlants" id="AET4Gv20060800.3">
    <property type="protein sequence ID" value="AET4Gv20060800.3"/>
    <property type="gene ID" value="AET4Gv20060800"/>
</dbReference>
<dbReference type="Pfam" id="PF07059">
    <property type="entry name" value="EDR2_C"/>
    <property type="match status" value="1"/>
</dbReference>
<organism evidence="3 4">
    <name type="scientific">Aegilops tauschii subsp. strangulata</name>
    <name type="common">Goatgrass</name>
    <dbReference type="NCBI Taxonomy" id="200361"/>
    <lineage>
        <taxon>Eukaryota</taxon>
        <taxon>Viridiplantae</taxon>
        <taxon>Streptophyta</taxon>
        <taxon>Embryophyta</taxon>
        <taxon>Tracheophyta</taxon>
        <taxon>Spermatophyta</taxon>
        <taxon>Magnoliopsida</taxon>
        <taxon>Liliopsida</taxon>
        <taxon>Poales</taxon>
        <taxon>Poaceae</taxon>
        <taxon>BOP clade</taxon>
        <taxon>Pooideae</taxon>
        <taxon>Triticodae</taxon>
        <taxon>Triticeae</taxon>
        <taxon>Triticinae</taxon>
        <taxon>Aegilops</taxon>
    </lineage>
</organism>
<dbReference type="PANTHER" id="PTHR31558:SF3">
    <property type="entry name" value="CW14 PROTEIN"/>
    <property type="match status" value="1"/>
</dbReference>